<keyword evidence="2" id="KW-0804">Transcription</keyword>
<dbReference type="SMART" id="SM01134">
    <property type="entry name" value="DeoRC"/>
    <property type="match status" value="1"/>
</dbReference>
<dbReference type="InterPro" id="IPR001034">
    <property type="entry name" value="DeoR_HTH"/>
</dbReference>
<accession>A0A841R667</accession>
<dbReference type="RefSeq" id="WP_184746953.1">
    <property type="nucleotide sequence ID" value="NZ_JACHGJ010000004.1"/>
</dbReference>
<feature type="domain" description="HTH deoR-type" evidence="3">
    <location>
        <begin position="5"/>
        <end position="60"/>
    </location>
</feature>
<dbReference type="PANTHER" id="PTHR30363">
    <property type="entry name" value="HTH-TYPE TRANSCRIPTIONAL REGULATOR SRLR-RELATED"/>
    <property type="match status" value="1"/>
</dbReference>
<organism evidence="4 5">
    <name type="scientific">Spirochaeta isovalerica</name>
    <dbReference type="NCBI Taxonomy" id="150"/>
    <lineage>
        <taxon>Bacteria</taxon>
        <taxon>Pseudomonadati</taxon>
        <taxon>Spirochaetota</taxon>
        <taxon>Spirochaetia</taxon>
        <taxon>Spirochaetales</taxon>
        <taxon>Spirochaetaceae</taxon>
        <taxon>Spirochaeta</taxon>
    </lineage>
</organism>
<evidence type="ECO:0000259" key="3">
    <source>
        <dbReference type="PROSITE" id="PS51000"/>
    </source>
</evidence>
<name>A0A841R667_9SPIO</name>
<keyword evidence="1" id="KW-0805">Transcription regulation</keyword>
<dbReference type="EMBL" id="JACHGJ010000004">
    <property type="protein sequence ID" value="MBB6480684.1"/>
    <property type="molecule type" value="Genomic_DNA"/>
</dbReference>
<dbReference type="Gene3D" id="3.40.50.1360">
    <property type="match status" value="1"/>
</dbReference>
<dbReference type="SUPFAM" id="SSF100950">
    <property type="entry name" value="NagB/RpiA/CoA transferase-like"/>
    <property type="match status" value="1"/>
</dbReference>
<dbReference type="InterPro" id="IPR037171">
    <property type="entry name" value="NagB/RpiA_transferase-like"/>
</dbReference>
<dbReference type="PROSITE" id="PS51000">
    <property type="entry name" value="HTH_DEOR_2"/>
    <property type="match status" value="1"/>
</dbReference>
<evidence type="ECO:0000313" key="4">
    <source>
        <dbReference type="EMBL" id="MBB6480684.1"/>
    </source>
</evidence>
<dbReference type="SUPFAM" id="SSF46785">
    <property type="entry name" value="Winged helix' DNA-binding domain"/>
    <property type="match status" value="1"/>
</dbReference>
<evidence type="ECO:0000256" key="2">
    <source>
        <dbReference type="ARBA" id="ARBA00023163"/>
    </source>
</evidence>
<dbReference type="GO" id="GO:0003700">
    <property type="term" value="F:DNA-binding transcription factor activity"/>
    <property type="evidence" value="ECO:0007669"/>
    <property type="project" value="InterPro"/>
</dbReference>
<proteinExistence type="predicted"/>
<protein>
    <submittedName>
        <fullName evidence="4">DeoR family galactitol utilization operon repressor</fullName>
    </submittedName>
</protein>
<dbReference type="PRINTS" id="PR00037">
    <property type="entry name" value="HTHLACR"/>
</dbReference>
<reference evidence="4 5" key="1">
    <citation type="submission" date="2020-08" db="EMBL/GenBank/DDBJ databases">
        <title>Genomic Encyclopedia of Type Strains, Phase IV (KMG-IV): sequencing the most valuable type-strain genomes for metagenomic binning, comparative biology and taxonomic classification.</title>
        <authorList>
            <person name="Goeker M."/>
        </authorList>
    </citation>
    <scope>NUCLEOTIDE SEQUENCE [LARGE SCALE GENOMIC DNA]</scope>
    <source>
        <strain evidence="4 5">DSM 2461</strain>
    </source>
</reference>
<dbReference type="Proteomes" id="UP000587760">
    <property type="component" value="Unassembled WGS sequence"/>
</dbReference>
<dbReference type="SMART" id="SM00420">
    <property type="entry name" value="HTH_DEOR"/>
    <property type="match status" value="1"/>
</dbReference>
<dbReference type="InterPro" id="IPR050313">
    <property type="entry name" value="Carb_Metab_HTH_regulators"/>
</dbReference>
<evidence type="ECO:0000256" key="1">
    <source>
        <dbReference type="ARBA" id="ARBA00023015"/>
    </source>
</evidence>
<dbReference type="Pfam" id="PF08220">
    <property type="entry name" value="HTH_DeoR"/>
    <property type="match status" value="1"/>
</dbReference>
<dbReference type="Gene3D" id="1.10.10.10">
    <property type="entry name" value="Winged helix-like DNA-binding domain superfamily/Winged helix DNA-binding domain"/>
    <property type="match status" value="1"/>
</dbReference>
<comment type="caution">
    <text evidence="4">The sequence shown here is derived from an EMBL/GenBank/DDBJ whole genome shotgun (WGS) entry which is preliminary data.</text>
</comment>
<dbReference type="PANTHER" id="PTHR30363:SF44">
    <property type="entry name" value="AGA OPERON TRANSCRIPTIONAL REPRESSOR-RELATED"/>
    <property type="match status" value="1"/>
</dbReference>
<evidence type="ECO:0000313" key="5">
    <source>
        <dbReference type="Proteomes" id="UP000587760"/>
    </source>
</evidence>
<dbReference type="InterPro" id="IPR036390">
    <property type="entry name" value="WH_DNA-bd_sf"/>
</dbReference>
<sequence length="251" mass="27607">MNVSLSEREKKILDILMEGNNPSVNEISDLLEVSKVTIRSDFTSLEEKGLIVRTRGGAFPAFHPDILESQKHAVEEKNRIAKAAADMIKDGDTIMINDGTTTALIPKYLLGKRDIHIVTNSTLVFTYARINPALHLTLVGGSFQPSSEAIVGPVSLVDLENFHVKYAFVGTSGFSLETGMTTDLVDGAEVIKKMNQQARKTILVADSTKYGMNGFVKILSLDHLDSIICDRGLPRETFEKIRESGTDIRLV</sequence>
<dbReference type="InterPro" id="IPR036388">
    <property type="entry name" value="WH-like_DNA-bd_sf"/>
</dbReference>
<dbReference type="InterPro" id="IPR014036">
    <property type="entry name" value="DeoR-like_C"/>
</dbReference>
<dbReference type="Pfam" id="PF00455">
    <property type="entry name" value="DeoRC"/>
    <property type="match status" value="1"/>
</dbReference>
<gene>
    <name evidence="4" type="ORF">HNR50_002357</name>
</gene>
<keyword evidence="5" id="KW-1185">Reference proteome</keyword>
<dbReference type="AlphaFoldDB" id="A0A841R667"/>